<organism evidence="2 3">
    <name type="scientific">Actinomadura hallensis</name>
    <dbReference type="NCBI Taxonomy" id="337895"/>
    <lineage>
        <taxon>Bacteria</taxon>
        <taxon>Bacillati</taxon>
        <taxon>Actinomycetota</taxon>
        <taxon>Actinomycetes</taxon>
        <taxon>Streptosporangiales</taxon>
        <taxon>Thermomonosporaceae</taxon>
        <taxon>Actinomadura</taxon>
    </lineage>
</organism>
<feature type="region of interest" description="Disordered" evidence="1">
    <location>
        <begin position="42"/>
        <end position="86"/>
    </location>
</feature>
<gene>
    <name evidence="2" type="ORF">FHX41_3270</name>
</gene>
<name>A0A543IG60_9ACTN</name>
<accession>A0A543IG60</accession>
<protein>
    <submittedName>
        <fullName evidence="2">Uncharacterized protein</fullName>
    </submittedName>
</protein>
<dbReference type="AlphaFoldDB" id="A0A543IG60"/>
<comment type="caution">
    <text evidence="2">The sequence shown here is derived from an EMBL/GenBank/DDBJ whole genome shotgun (WGS) entry which is preliminary data.</text>
</comment>
<dbReference type="EMBL" id="VFPO01000001">
    <property type="protein sequence ID" value="TQM69572.1"/>
    <property type="molecule type" value="Genomic_DNA"/>
</dbReference>
<dbReference type="RefSeq" id="WP_141969813.1">
    <property type="nucleotide sequence ID" value="NZ_VFPO01000001.1"/>
</dbReference>
<evidence type="ECO:0000313" key="3">
    <source>
        <dbReference type="Proteomes" id="UP000316706"/>
    </source>
</evidence>
<dbReference type="Proteomes" id="UP000316706">
    <property type="component" value="Unassembled WGS sequence"/>
</dbReference>
<keyword evidence="3" id="KW-1185">Reference proteome</keyword>
<evidence type="ECO:0000256" key="1">
    <source>
        <dbReference type="SAM" id="MobiDB-lite"/>
    </source>
</evidence>
<feature type="compositionally biased region" description="Basic and acidic residues" evidence="1">
    <location>
        <begin position="52"/>
        <end position="61"/>
    </location>
</feature>
<reference evidence="2 3" key="1">
    <citation type="submission" date="2019-06" db="EMBL/GenBank/DDBJ databases">
        <title>Sequencing the genomes of 1000 actinobacteria strains.</title>
        <authorList>
            <person name="Klenk H.-P."/>
        </authorList>
    </citation>
    <scope>NUCLEOTIDE SEQUENCE [LARGE SCALE GENOMIC DNA]</scope>
    <source>
        <strain evidence="2 3">DSM 45043</strain>
    </source>
</reference>
<proteinExistence type="predicted"/>
<sequence length="86" mass="8867">MPRQITTAHSGPSVPVLEHRIAVLERRVAMLTESVRALAAALGTVPPPPADGGDHDDRGDGDGLDGLDGGTVSEARPEPDLLPLGK</sequence>
<evidence type="ECO:0000313" key="2">
    <source>
        <dbReference type="EMBL" id="TQM69572.1"/>
    </source>
</evidence>
<dbReference type="OrthoDB" id="3482250at2"/>